<evidence type="ECO:0000256" key="1">
    <source>
        <dbReference type="SAM" id="Phobius"/>
    </source>
</evidence>
<proteinExistence type="predicted"/>
<name>A0ABW4NFX5_9SPHN</name>
<keyword evidence="1" id="KW-0812">Transmembrane</keyword>
<protein>
    <submittedName>
        <fullName evidence="2">DUF2842 domain-containing protein</fullName>
    </submittedName>
</protein>
<dbReference type="InterPro" id="IPR021265">
    <property type="entry name" value="DUF2842"/>
</dbReference>
<accession>A0ABW4NFX5</accession>
<dbReference type="Proteomes" id="UP001597283">
    <property type="component" value="Unassembled WGS sequence"/>
</dbReference>
<dbReference type="EMBL" id="JBHUFC010000006">
    <property type="protein sequence ID" value="MFD1788648.1"/>
    <property type="molecule type" value="Genomic_DNA"/>
</dbReference>
<comment type="caution">
    <text evidence="2">The sequence shown here is derived from an EMBL/GenBank/DDBJ whole genome shotgun (WGS) entry which is preliminary data.</text>
</comment>
<keyword evidence="1" id="KW-0472">Membrane</keyword>
<keyword evidence="3" id="KW-1185">Reference proteome</keyword>
<dbReference type="RefSeq" id="WP_380941037.1">
    <property type="nucleotide sequence ID" value="NZ_JBHUFC010000006.1"/>
</dbReference>
<gene>
    <name evidence="2" type="ORF">ACFSC3_13840</name>
</gene>
<feature type="transmembrane region" description="Helical" evidence="1">
    <location>
        <begin position="12"/>
        <end position="35"/>
    </location>
</feature>
<sequence length="72" mass="8187">MTPSWRKPAGALGILAWIAFWVVLIASFSQIIGAWPILIQTIVYCVAGIVWILPLKPVLLWMETGRWRVPRD</sequence>
<evidence type="ECO:0000313" key="2">
    <source>
        <dbReference type="EMBL" id="MFD1788648.1"/>
    </source>
</evidence>
<feature type="transmembrane region" description="Helical" evidence="1">
    <location>
        <begin position="41"/>
        <end position="62"/>
    </location>
</feature>
<organism evidence="2 3">
    <name type="scientific">Sphingomonas floccifaciens</name>
    <dbReference type="NCBI Taxonomy" id="1844115"/>
    <lineage>
        <taxon>Bacteria</taxon>
        <taxon>Pseudomonadati</taxon>
        <taxon>Pseudomonadota</taxon>
        <taxon>Alphaproteobacteria</taxon>
        <taxon>Sphingomonadales</taxon>
        <taxon>Sphingomonadaceae</taxon>
        <taxon>Sphingomonas</taxon>
    </lineage>
</organism>
<dbReference type="Pfam" id="PF11003">
    <property type="entry name" value="DUF2842"/>
    <property type="match status" value="1"/>
</dbReference>
<keyword evidence="1" id="KW-1133">Transmembrane helix</keyword>
<reference evidence="3" key="1">
    <citation type="journal article" date="2019" name="Int. J. Syst. Evol. Microbiol.">
        <title>The Global Catalogue of Microorganisms (GCM) 10K type strain sequencing project: providing services to taxonomists for standard genome sequencing and annotation.</title>
        <authorList>
            <consortium name="The Broad Institute Genomics Platform"/>
            <consortium name="The Broad Institute Genome Sequencing Center for Infectious Disease"/>
            <person name="Wu L."/>
            <person name="Ma J."/>
        </authorList>
    </citation>
    <scope>NUCLEOTIDE SEQUENCE [LARGE SCALE GENOMIC DNA]</scope>
    <source>
        <strain evidence="3">Q85</strain>
    </source>
</reference>
<evidence type="ECO:0000313" key="3">
    <source>
        <dbReference type="Proteomes" id="UP001597283"/>
    </source>
</evidence>